<comment type="caution">
    <text evidence="3">The sequence shown here is derived from an EMBL/GenBank/DDBJ whole genome shotgun (WGS) entry which is preliminary data.</text>
</comment>
<dbReference type="InterPro" id="IPR052728">
    <property type="entry name" value="O2_lipid_transport_reg"/>
</dbReference>
<proteinExistence type="predicted"/>
<dbReference type="Proteomes" id="UP001162164">
    <property type="component" value="Unassembled WGS sequence"/>
</dbReference>
<accession>A0ABQ9IWW8</accession>
<keyword evidence="1" id="KW-0472">Membrane</keyword>
<keyword evidence="1" id="KW-0812">Transmembrane</keyword>
<dbReference type="PANTHER" id="PTHR11161">
    <property type="entry name" value="O-ACYLTRANSFERASE"/>
    <property type="match status" value="1"/>
</dbReference>
<gene>
    <name evidence="3" type="ORF">NQ317_014796</name>
</gene>
<sequence length="275" mass="31453">MAEDRGPVTAREWKNAMQVRYVFDHKYKVEVPSREEWGSNKTALLQSKGLIWSRTKGSLGAGIYSNHNALIILVYDSTAKLPSGILNGNINQFGDFDMCLGAKLESRNIFGQYCLTSMEIEAPRSSYLAGLHKLIQSHYHFRSKLEDVNKWFMAFSVRKNLTSMGTIKVSSDDIETVHGIRFINAILLLLSHKSMALFFQPFSNRTEYVECLTHTHHVGIDTQLFLVSPFFILTLWKWPKKGTIFLVTLAAISTLMRYYVTYTMRLSNYVHFGTS</sequence>
<evidence type="ECO:0000313" key="4">
    <source>
        <dbReference type="Proteomes" id="UP001162164"/>
    </source>
</evidence>
<protein>
    <recommendedName>
        <fullName evidence="2">Nose resistant-to-fluoxetine protein N-terminal domain-containing protein</fullName>
    </recommendedName>
</protein>
<feature type="transmembrane region" description="Helical" evidence="1">
    <location>
        <begin position="243"/>
        <end position="260"/>
    </location>
</feature>
<dbReference type="PANTHER" id="PTHR11161:SF4">
    <property type="entry name" value="DROP DEAD"/>
    <property type="match status" value="1"/>
</dbReference>
<name>A0ABQ9IWW8_9CUCU</name>
<dbReference type="Pfam" id="PF20146">
    <property type="entry name" value="NRF"/>
    <property type="match status" value="1"/>
</dbReference>
<dbReference type="EMBL" id="JAPWTJ010002047">
    <property type="protein sequence ID" value="KAJ8968149.1"/>
    <property type="molecule type" value="Genomic_DNA"/>
</dbReference>
<evidence type="ECO:0000256" key="1">
    <source>
        <dbReference type="SAM" id="Phobius"/>
    </source>
</evidence>
<evidence type="ECO:0000313" key="3">
    <source>
        <dbReference type="EMBL" id="KAJ8968149.1"/>
    </source>
</evidence>
<evidence type="ECO:0000259" key="2">
    <source>
        <dbReference type="Pfam" id="PF20146"/>
    </source>
</evidence>
<reference evidence="3" key="1">
    <citation type="journal article" date="2023" name="Insect Mol. Biol.">
        <title>Genome sequencing provides insights into the evolution of gene families encoding plant cell wall-degrading enzymes in longhorned beetles.</title>
        <authorList>
            <person name="Shin N.R."/>
            <person name="Okamura Y."/>
            <person name="Kirsch R."/>
            <person name="Pauchet Y."/>
        </authorList>
    </citation>
    <scope>NUCLEOTIDE SEQUENCE</scope>
    <source>
        <strain evidence="3">MMC_N1</strain>
    </source>
</reference>
<dbReference type="InterPro" id="IPR006621">
    <property type="entry name" value="Nose-resist-to-fluoxetine_N"/>
</dbReference>
<feature type="domain" description="Nose resistant-to-fluoxetine protein N-terminal" evidence="2">
    <location>
        <begin position="72"/>
        <end position="143"/>
    </location>
</feature>
<organism evidence="3 4">
    <name type="scientific">Molorchus minor</name>
    <dbReference type="NCBI Taxonomy" id="1323400"/>
    <lineage>
        <taxon>Eukaryota</taxon>
        <taxon>Metazoa</taxon>
        <taxon>Ecdysozoa</taxon>
        <taxon>Arthropoda</taxon>
        <taxon>Hexapoda</taxon>
        <taxon>Insecta</taxon>
        <taxon>Pterygota</taxon>
        <taxon>Neoptera</taxon>
        <taxon>Endopterygota</taxon>
        <taxon>Coleoptera</taxon>
        <taxon>Polyphaga</taxon>
        <taxon>Cucujiformia</taxon>
        <taxon>Chrysomeloidea</taxon>
        <taxon>Cerambycidae</taxon>
        <taxon>Lamiinae</taxon>
        <taxon>Monochamini</taxon>
        <taxon>Molorchus</taxon>
    </lineage>
</organism>
<keyword evidence="1" id="KW-1133">Transmembrane helix</keyword>
<keyword evidence="4" id="KW-1185">Reference proteome</keyword>